<dbReference type="CDD" id="cd00171">
    <property type="entry name" value="Sec7"/>
    <property type="match status" value="1"/>
</dbReference>
<feature type="compositionally biased region" description="Basic and acidic residues" evidence="6">
    <location>
        <begin position="562"/>
        <end position="573"/>
    </location>
</feature>
<feature type="compositionally biased region" description="Pro residues" evidence="6">
    <location>
        <begin position="651"/>
        <end position="666"/>
    </location>
</feature>
<feature type="region of interest" description="Disordered" evidence="6">
    <location>
        <begin position="161"/>
        <end position="290"/>
    </location>
</feature>
<feature type="region of interest" description="Disordered" evidence="6">
    <location>
        <begin position="107"/>
        <end position="147"/>
    </location>
</feature>
<reference evidence="8" key="3">
    <citation type="submission" date="2025-09" db="UniProtKB">
        <authorList>
            <consortium name="Ensembl"/>
        </authorList>
    </citation>
    <scope>IDENTIFICATION</scope>
</reference>
<evidence type="ECO:0000259" key="7">
    <source>
        <dbReference type="PROSITE" id="PS50190"/>
    </source>
</evidence>
<dbReference type="AlphaFoldDB" id="A0A2I3SB30"/>
<feature type="compositionally biased region" description="Basic and acidic residues" evidence="6">
    <location>
        <begin position="496"/>
        <end position="505"/>
    </location>
</feature>
<evidence type="ECO:0000256" key="1">
    <source>
        <dbReference type="ARBA" id="ARBA00004496"/>
    </source>
</evidence>
<dbReference type="InterPro" id="IPR033742">
    <property type="entry name" value="IQSEC_PH"/>
</dbReference>
<keyword evidence="9" id="KW-1185">Reference proteome</keyword>
<evidence type="ECO:0000256" key="6">
    <source>
        <dbReference type="SAM" id="MobiDB-lite"/>
    </source>
</evidence>
<dbReference type="Gene3D" id="2.30.29.30">
    <property type="entry name" value="Pleckstrin-homology domain (PH domain)/Phosphotyrosine-binding domain (PTB)"/>
    <property type="match status" value="1"/>
</dbReference>
<feature type="compositionally biased region" description="Pro residues" evidence="6">
    <location>
        <begin position="549"/>
        <end position="559"/>
    </location>
</feature>
<dbReference type="Pfam" id="PF16453">
    <property type="entry name" value="IQ_SEC7_PH"/>
    <property type="match status" value="1"/>
</dbReference>
<evidence type="ECO:0000256" key="3">
    <source>
        <dbReference type="ARBA" id="ARBA00022490"/>
    </source>
</evidence>
<name>A0A2I3SB30_PANTR</name>
<proteinExistence type="inferred from homology"/>
<dbReference type="PROSITE" id="PS50096">
    <property type="entry name" value="IQ"/>
    <property type="match status" value="1"/>
</dbReference>
<dbReference type="InterPro" id="IPR035999">
    <property type="entry name" value="Sec7_dom_sf"/>
</dbReference>
<evidence type="ECO:0000313" key="8">
    <source>
        <dbReference type="Ensembl" id="ENSPTRP00000074255.1"/>
    </source>
</evidence>
<dbReference type="Ensembl" id="ENSPTRT00000089052.1">
    <property type="protein sequence ID" value="ENSPTRP00000074255.1"/>
    <property type="gene ID" value="ENSPTRG00000021926.5"/>
</dbReference>
<dbReference type="SMART" id="SM00222">
    <property type="entry name" value="Sec7"/>
    <property type="match status" value="1"/>
</dbReference>
<feature type="compositionally biased region" description="Basic residues" evidence="6">
    <location>
        <begin position="631"/>
        <end position="648"/>
    </location>
</feature>
<feature type="compositionally biased region" description="Basic and acidic residues" evidence="6">
    <location>
        <begin position="57"/>
        <end position="84"/>
    </location>
</feature>
<dbReference type="Gene3D" id="1.10.220.20">
    <property type="match status" value="1"/>
</dbReference>
<dbReference type="GO" id="GO:0032012">
    <property type="term" value="P:regulation of ARF protein signal transduction"/>
    <property type="evidence" value="ECO:0007669"/>
    <property type="project" value="InterPro"/>
</dbReference>
<feature type="compositionally biased region" description="Basic and acidic residues" evidence="6">
    <location>
        <begin position="128"/>
        <end position="137"/>
    </location>
</feature>
<feature type="compositionally biased region" description="Low complexity" evidence="6">
    <location>
        <begin position="222"/>
        <end position="232"/>
    </location>
</feature>
<dbReference type="EMBL" id="AACZ04058770">
    <property type="status" value="NOT_ANNOTATED_CDS"/>
    <property type="molecule type" value="Genomic_DNA"/>
</dbReference>
<dbReference type="GO" id="GO:0005737">
    <property type="term" value="C:cytoplasm"/>
    <property type="evidence" value="ECO:0007669"/>
    <property type="project" value="UniProtKB-SubCell"/>
</dbReference>
<reference evidence="8" key="2">
    <citation type="submission" date="2025-08" db="UniProtKB">
        <authorList>
            <consortium name="Ensembl"/>
        </authorList>
    </citation>
    <scope>IDENTIFICATION</scope>
</reference>
<feature type="region of interest" description="Disordered" evidence="6">
    <location>
        <begin position="623"/>
        <end position="726"/>
    </location>
</feature>
<feature type="compositionally biased region" description="Low complexity" evidence="6">
    <location>
        <begin position="699"/>
        <end position="718"/>
    </location>
</feature>
<evidence type="ECO:0000256" key="5">
    <source>
        <dbReference type="ARBA" id="ARBA00023054"/>
    </source>
</evidence>
<comment type="subcellular location">
    <subcellularLocation>
        <location evidence="1">Cytoplasm</location>
    </subcellularLocation>
</comment>
<dbReference type="Gene3D" id="1.10.1000.11">
    <property type="entry name" value="Arf Nucleotide-binding Site Opener,domain 2"/>
    <property type="match status" value="1"/>
</dbReference>
<feature type="region of interest" description="Disordered" evidence="6">
    <location>
        <begin position="1061"/>
        <end position="1086"/>
    </location>
</feature>
<feature type="compositionally biased region" description="Low complexity" evidence="6">
    <location>
        <begin position="206"/>
        <end position="215"/>
    </location>
</feature>
<feature type="compositionally biased region" description="Basic and acidic residues" evidence="6">
    <location>
        <begin position="161"/>
        <end position="173"/>
    </location>
</feature>
<feature type="domain" description="SEC7" evidence="7">
    <location>
        <begin position="746"/>
        <end position="917"/>
    </location>
</feature>
<evidence type="ECO:0000256" key="2">
    <source>
        <dbReference type="ARBA" id="ARBA00006248"/>
    </source>
</evidence>
<comment type="similarity">
    <text evidence="2">Belongs to the BRAG family.</text>
</comment>
<evidence type="ECO:0000313" key="10">
    <source>
        <dbReference type="VGNC" id="VGNC:55719"/>
    </source>
</evidence>
<dbReference type="FunFam" id="1.10.220.20:FF:000001">
    <property type="entry name" value="IQ motif and SEC7 domain-containing protein 1"/>
    <property type="match status" value="1"/>
</dbReference>
<dbReference type="PANTHER" id="PTHR10663">
    <property type="entry name" value="GUANYL-NUCLEOTIDE EXCHANGE FACTOR"/>
    <property type="match status" value="1"/>
</dbReference>
<dbReference type="EMBL" id="AACZ04058771">
    <property type="status" value="NOT_ANNOTATED_CDS"/>
    <property type="molecule type" value="Genomic_DNA"/>
</dbReference>
<protein>
    <submittedName>
        <fullName evidence="8">IQ motif and Sec7 domain ArfGEF 2</fullName>
    </submittedName>
</protein>
<keyword evidence="5" id="KW-0175">Coiled coil</keyword>
<sequence length="1122" mass="123918">MEAGSGPPGGPGSESPNRAVEYLLELNNIIESQQQLLETQRRRIEELEGQLDQLTQENRDLREESQLHRGELHRDPHGARDSPGRESQYQNLRETQFHHRELRESQFHQAARDVGYPNREGAYQNREAVYRDKERDASYPLQDTTGYTARERDVAQCHLHHENPALGRERGGREAGPAHPGREKEAGYSAAVGVGPRPPRERGQLSRGASRSSSPGAGGGHSTSTSTSPATTLQRKSDGENSRTVSVEGDAPGSDLSTAVDSPGSQPPYRLSQLPPSSSHMGGPPAGVGLPWAQRARLQPASVALRKQEEEEIKRSKALSDSYELSTDLQDKKVEMLERKYGGSFLSRRAARTIQTAFRQYRMNKNFERLRSSASESRMSRRIILSNMRMQFSFEEYEKAQNPAYFEGKPASLDEGAMAGARSHRLERGLPYGGSCGGGIDGGGSSVTTSGEFSNDITELEDSFSKQVKSLAESIDEALNCHPSGPMSEEPGSAQLEKRESKEQQEDSSATSFSDLPLYLDDTVPQQSPERLPSTEPPPQGRPEFWAPAPLPPVPPPVPSGTREDGSREEGTRRGPGCLECRDFRLRAAHLPLLTIEPPSDSSVDLSDRSDRGSVHRQLVYEADGCSPHGTLKHKGPPGRAPIPHRHYPAPEGPAPAPPGPLPPAPNSGTGPSGVAGGRRLGKCEAAGENSDGGDNESLESSSNSNETINCSSGSSSRDSLREPPATGLCKQTYQRETRHSWDSPAFNNDVVQRRHYRIGLNLFNKKPEKGIQYLIERGFLSDTPVGVAHFILERKGLSRQMIGEFLGNRQKQFNRDVLDCVVDEMDFSSMDLDDALRKFQSHIRVQGEAQKVERLIEAFSQRYCVCNPALVRQFRNPDTIFILAFAIILLNTDMYSPSVKAERKMKLDDFIKNLRGDFPISFSCPSPGKGKWGVRGRMQEIPSVPWKLICDVPHGNPPPKALPLVFFPPLPKVTKIFQKKKILVTYSFRQSFPLVEMHMQLFQNSYYQFGIKLLSAVPGGERKVLIIFNAPSLQDRLRFTSDLRESIAEVQEMEKYRVESELEKQKGMMRPNASQPGGAKDSVNGTMARSSLEDTYGAGDGLKRGALSSSLRDLSDAGVCY</sequence>
<dbReference type="InterPro" id="IPR000904">
    <property type="entry name" value="Sec7_dom"/>
</dbReference>
<dbReference type="GO" id="GO:0005085">
    <property type="term" value="F:guanyl-nucleotide exchange factor activity"/>
    <property type="evidence" value="ECO:0007669"/>
    <property type="project" value="InterPro"/>
</dbReference>
<feature type="region of interest" description="Disordered" evidence="6">
    <location>
        <begin position="479"/>
        <end position="578"/>
    </location>
</feature>
<dbReference type="Bgee" id="ENSPTRG00000021926">
    <property type="expression patterns" value="Expressed in hindlimb stylopod muscle and 20 other cell types or tissues"/>
</dbReference>
<accession>A0A2I3SB30</accession>
<dbReference type="SUPFAM" id="SSF48425">
    <property type="entry name" value="Sec7 domain"/>
    <property type="match status" value="1"/>
</dbReference>
<feature type="compositionally biased region" description="Polar residues" evidence="6">
    <location>
        <begin position="255"/>
        <end position="264"/>
    </location>
</feature>
<organism evidence="8 9">
    <name type="scientific">Pan troglodytes</name>
    <name type="common">Chimpanzee</name>
    <dbReference type="NCBI Taxonomy" id="9598"/>
    <lineage>
        <taxon>Eukaryota</taxon>
        <taxon>Metazoa</taxon>
        <taxon>Chordata</taxon>
        <taxon>Craniata</taxon>
        <taxon>Vertebrata</taxon>
        <taxon>Euteleostomi</taxon>
        <taxon>Mammalia</taxon>
        <taxon>Eutheria</taxon>
        <taxon>Euarchontoglires</taxon>
        <taxon>Primates</taxon>
        <taxon>Haplorrhini</taxon>
        <taxon>Catarrhini</taxon>
        <taxon>Hominidae</taxon>
        <taxon>Pan</taxon>
    </lineage>
</organism>
<evidence type="ECO:0000313" key="9">
    <source>
        <dbReference type="Proteomes" id="UP000002277"/>
    </source>
</evidence>
<dbReference type="VGNC" id="VGNC:55719">
    <property type="gene designation" value="IQSEC2"/>
</dbReference>
<dbReference type="EMBL" id="AACZ04058772">
    <property type="status" value="NOT_ANNOTATED_CDS"/>
    <property type="molecule type" value="Genomic_DNA"/>
</dbReference>
<dbReference type="PROSITE" id="PS50190">
    <property type="entry name" value="SEC7"/>
    <property type="match status" value="1"/>
</dbReference>
<dbReference type="InterPro" id="IPR023394">
    <property type="entry name" value="Sec7_C_sf"/>
</dbReference>
<gene>
    <name evidence="8 10" type="primary">IQSEC2</name>
</gene>
<dbReference type="PANTHER" id="PTHR10663:SF314">
    <property type="entry name" value="IQ MOTIF AND SEC7 DOMAIN-CONTAINING PROTEIN 2"/>
    <property type="match status" value="1"/>
</dbReference>
<reference evidence="8 9" key="1">
    <citation type="journal article" date="2005" name="Nature">
        <title>Initial sequence of the chimpanzee genome and comparison with the human genome.</title>
        <authorList>
            <consortium name="Chimpanzee sequencing and analysis consortium"/>
        </authorList>
    </citation>
    <scope>NUCLEOTIDE SEQUENCE [LARGE SCALE GENOMIC DNA]</scope>
</reference>
<keyword evidence="4" id="KW-0597">Phosphoprotein</keyword>
<dbReference type="Proteomes" id="UP000002277">
    <property type="component" value="Chromosome X"/>
</dbReference>
<feature type="region of interest" description="Disordered" evidence="6">
    <location>
        <begin position="50"/>
        <end position="87"/>
    </location>
</feature>
<dbReference type="GeneTree" id="ENSGT00940000159667"/>
<keyword evidence="3" id="KW-0963">Cytoplasm</keyword>
<dbReference type="InterPro" id="IPR011993">
    <property type="entry name" value="PH-like_dom_sf"/>
</dbReference>
<evidence type="ECO:0000256" key="4">
    <source>
        <dbReference type="ARBA" id="ARBA00022553"/>
    </source>
</evidence>
<dbReference type="EMBL" id="AACZ04001361">
    <property type="status" value="NOT_ANNOTATED_CDS"/>
    <property type="molecule type" value="Genomic_DNA"/>
</dbReference>
<dbReference type="Pfam" id="PF01369">
    <property type="entry name" value="Sec7"/>
    <property type="match status" value="1"/>
</dbReference>